<dbReference type="AlphaFoldDB" id="A0A4Y4D5S9"/>
<dbReference type="OrthoDB" id="8910160at2"/>
<evidence type="ECO:0000313" key="2">
    <source>
        <dbReference type="Proteomes" id="UP000315730"/>
    </source>
</evidence>
<reference evidence="1 2" key="1">
    <citation type="submission" date="2019-06" db="EMBL/GenBank/DDBJ databases">
        <title>Whole genome shotgun sequence of Kocuria varians NBRC 15358.</title>
        <authorList>
            <person name="Hosoyama A."/>
            <person name="Uohara A."/>
            <person name="Ohji S."/>
            <person name="Ichikawa N."/>
        </authorList>
    </citation>
    <scope>NUCLEOTIDE SEQUENCE [LARGE SCALE GENOMIC DNA]</scope>
    <source>
        <strain evidence="1 2">NBRC 15358</strain>
    </source>
</reference>
<dbReference type="STRING" id="1272.GCA_900014985_01349"/>
<keyword evidence="2" id="KW-1185">Reference proteome</keyword>
<accession>A0A4Y4D5S9</accession>
<dbReference type="Proteomes" id="UP000315730">
    <property type="component" value="Unassembled WGS sequence"/>
</dbReference>
<comment type="caution">
    <text evidence="1">The sequence shown here is derived from an EMBL/GenBank/DDBJ whole genome shotgun (WGS) entry which is preliminary data.</text>
</comment>
<dbReference type="NCBIfam" id="NF033831">
    <property type="entry name" value="sce7725_fam"/>
    <property type="match status" value="1"/>
</dbReference>
<gene>
    <name evidence="1" type="ORF">KVA01_14840</name>
</gene>
<dbReference type="RefSeq" id="WP_141269533.1">
    <property type="nucleotide sequence ID" value="NZ_BJNW01000011.1"/>
</dbReference>
<evidence type="ECO:0000313" key="1">
    <source>
        <dbReference type="EMBL" id="GEC99329.1"/>
    </source>
</evidence>
<sequence>MYYPYFRGKQFELIAIRESASLIADSGFVPIIEPVRESLGGLEKALRSLSDVGAEAVVVVNPRYGDHRENGENIAGLLEQGYRGNDAISAGILLTSETSVSRALSLARSFSAAGITLIHAGFTESRALSAQLAGDAERFRNIFLEDQANRLYRRHFLGRPRILVGDGFVQMKNADYPPVETFSDLHITYSEQGMDGYGDFLTVGDNYSEGGGPAYAVAIHLTFIDPDQDDAMFIYHFKSDTNDTPTDPAGKFAQALGKLITKLDSGESNLVETSAVLEFRDLHERRHFPGLGYVKKLSIKHHLETLADFHSADNHG</sequence>
<organism evidence="1 2">
    <name type="scientific">Kocuria varians</name>
    <name type="common">Micrococcus varians</name>
    <dbReference type="NCBI Taxonomy" id="1272"/>
    <lineage>
        <taxon>Bacteria</taxon>
        <taxon>Bacillati</taxon>
        <taxon>Actinomycetota</taxon>
        <taxon>Actinomycetes</taxon>
        <taxon>Micrococcales</taxon>
        <taxon>Micrococcaceae</taxon>
        <taxon>Kocuria</taxon>
    </lineage>
</organism>
<dbReference type="EMBL" id="BJNW01000011">
    <property type="protein sequence ID" value="GEC99329.1"/>
    <property type="molecule type" value="Genomic_DNA"/>
</dbReference>
<name>A0A4Y4D5S9_KOCVA</name>
<dbReference type="InterPro" id="IPR047727">
    <property type="entry name" value="Sce7725-like"/>
</dbReference>
<proteinExistence type="predicted"/>
<protein>
    <submittedName>
        <fullName evidence="1">Uncharacterized protein</fullName>
    </submittedName>
</protein>